<dbReference type="EMBL" id="PEWP01000048">
    <property type="protein sequence ID" value="PIU46487.1"/>
    <property type="molecule type" value="Genomic_DNA"/>
</dbReference>
<dbReference type="InterPro" id="IPR036345">
    <property type="entry name" value="ExoRNase_PH_dom2_sf"/>
</dbReference>
<dbReference type="SUPFAM" id="SSF54211">
    <property type="entry name" value="Ribosomal protein S5 domain 2-like"/>
    <property type="match status" value="2"/>
</dbReference>
<dbReference type="InterPro" id="IPR003029">
    <property type="entry name" value="S1_domain"/>
</dbReference>
<dbReference type="FunFam" id="2.40.50.140:FF:000023">
    <property type="entry name" value="Polyribonucleotide nucleotidyltransferase"/>
    <property type="match status" value="1"/>
</dbReference>
<evidence type="ECO:0000256" key="4">
    <source>
        <dbReference type="ARBA" id="ARBA00022679"/>
    </source>
</evidence>
<dbReference type="GO" id="GO:0004654">
    <property type="term" value="F:polyribonucleotide nucleotidyltransferase activity"/>
    <property type="evidence" value="ECO:0007669"/>
    <property type="project" value="UniProtKB-UniRule"/>
</dbReference>
<comment type="cofactor">
    <cofactor evidence="9">
        <name>Mg(2+)</name>
        <dbReference type="ChEBI" id="CHEBI:18420"/>
    </cofactor>
</comment>
<organism evidence="11 12">
    <name type="scientific">bacterium (Candidatus Gribaldobacteria) CG07_land_8_20_14_0_80_33_18</name>
    <dbReference type="NCBI Taxonomy" id="2014272"/>
    <lineage>
        <taxon>Bacteria</taxon>
        <taxon>Candidatus Gribaldobacteria</taxon>
    </lineage>
</organism>
<evidence type="ECO:0000256" key="9">
    <source>
        <dbReference type="HAMAP-Rule" id="MF_01595"/>
    </source>
</evidence>
<dbReference type="SUPFAM" id="SSF54791">
    <property type="entry name" value="Eukaryotic type KH-domain (KH-domain type I)"/>
    <property type="match status" value="1"/>
</dbReference>
<dbReference type="Pfam" id="PF00013">
    <property type="entry name" value="KH_1"/>
    <property type="match status" value="1"/>
</dbReference>
<feature type="domain" description="S1 motif" evidence="10">
    <location>
        <begin position="626"/>
        <end position="694"/>
    </location>
</feature>
<dbReference type="GO" id="GO:0006402">
    <property type="term" value="P:mRNA catabolic process"/>
    <property type="evidence" value="ECO:0007669"/>
    <property type="project" value="UniProtKB-UniRule"/>
</dbReference>
<dbReference type="InterPro" id="IPR004088">
    <property type="entry name" value="KH_dom_type_1"/>
</dbReference>
<dbReference type="FunFam" id="3.30.1370.10:FF:000001">
    <property type="entry name" value="Polyribonucleotide nucleotidyltransferase"/>
    <property type="match status" value="1"/>
</dbReference>
<dbReference type="CDD" id="cd04472">
    <property type="entry name" value="S1_PNPase"/>
    <property type="match status" value="1"/>
</dbReference>
<gene>
    <name evidence="9" type="primary">pnp</name>
    <name evidence="11" type="ORF">COS93_02420</name>
</gene>
<dbReference type="CDD" id="cd11364">
    <property type="entry name" value="RNase_PH_PNPase_2"/>
    <property type="match status" value="1"/>
</dbReference>
<dbReference type="InterPro" id="IPR015847">
    <property type="entry name" value="ExoRNase_PH_dom2"/>
</dbReference>
<comment type="catalytic activity">
    <reaction evidence="9">
        <text>RNA(n+1) + phosphate = RNA(n) + a ribonucleoside 5'-diphosphate</text>
        <dbReference type="Rhea" id="RHEA:22096"/>
        <dbReference type="Rhea" id="RHEA-COMP:14527"/>
        <dbReference type="Rhea" id="RHEA-COMP:17342"/>
        <dbReference type="ChEBI" id="CHEBI:43474"/>
        <dbReference type="ChEBI" id="CHEBI:57930"/>
        <dbReference type="ChEBI" id="CHEBI:140395"/>
        <dbReference type="EC" id="2.7.7.8"/>
    </reaction>
</comment>
<dbReference type="Gene3D" id="2.40.50.140">
    <property type="entry name" value="Nucleic acid-binding proteins"/>
    <property type="match status" value="1"/>
</dbReference>
<proteinExistence type="inferred from homology"/>
<dbReference type="CDD" id="cd02393">
    <property type="entry name" value="KH-I_PNPase"/>
    <property type="match status" value="1"/>
</dbReference>
<feature type="binding site" evidence="9">
    <location>
        <position position="490"/>
    </location>
    <ligand>
        <name>Mg(2+)</name>
        <dbReference type="ChEBI" id="CHEBI:18420"/>
    </ligand>
</feature>
<evidence type="ECO:0000256" key="3">
    <source>
        <dbReference type="ARBA" id="ARBA00022490"/>
    </source>
</evidence>
<dbReference type="HAMAP" id="MF_01595">
    <property type="entry name" value="PNPase"/>
    <property type="match status" value="1"/>
</dbReference>
<dbReference type="InterPro" id="IPR012162">
    <property type="entry name" value="PNPase"/>
</dbReference>
<dbReference type="GO" id="GO:0000175">
    <property type="term" value="F:3'-5'-RNA exonuclease activity"/>
    <property type="evidence" value="ECO:0007669"/>
    <property type="project" value="TreeGrafter"/>
</dbReference>
<sequence length="702" mass="78612">MNKFQIEIANRNLEVEIGGLAERASGCVLARYGDTSVLSVCQLGEEKEEMGFLPLTCEYQERYYAAGKIKGPRFIKREGRPTDEAILSSRMIDRALRPRFPNELKRELQIITTCFSWDEENDPAVLGLLASSLSLLISEVPFEGPIAAIRIGKINDQFIINPTYQQREEGKLDLVFSAVEKQDALLINMIECKAEEISEDLICSAFEFAKPYLKKLIEFQKEIAQKIGKEKISLPSAFYEPKLEKEVKEFLEKDKKLDKALYQKDAQKRQKDLKLLKKELVLEILEKYPEGKEKQIIGLFEKILEDTLKKNIIERERRPDGRKLNELRQIEVKANILPRTHGSGFFSRDLTKVISILTLGGPHDQQLLEGMEVVGKKRFLHHYNFPSYSVGEVRPLRGPGRREIGHGILAEKALLPLIPSFDEFPYTIRIVSEILSSNGSTSMASVCSSCLALMDGGVPLKRIASGIAIGLIGGDSSSYKLLTDIQGPEDSYGEMDLKVAGTEVGITVLQMDVKIDGISVKILKEALEQAKKARLEILKKIKGVLNKPRENLSVWAPKVEMIQINPEKIGLVIGSGGRVINGMVQTFEVMIDIEETGKVFVTGENQESVKKAVERIKSLVAEAKIGEIYNGKVKRILDFGAFVEFLPGQEGLVHISQFTPERINKVSDVVKIGDIIKVKVTDIDELGRVNLSAKEAGFKLKR</sequence>
<dbReference type="NCBIfam" id="NF008805">
    <property type="entry name" value="PRK11824.1"/>
    <property type="match status" value="1"/>
</dbReference>
<keyword evidence="6 9" id="KW-0479">Metal-binding</keyword>
<dbReference type="PIRSF" id="PIRSF005499">
    <property type="entry name" value="PNPase"/>
    <property type="match status" value="1"/>
</dbReference>
<dbReference type="AlphaFoldDB" id="A0A2M6Z2E0"/>
<accession>A0A2M6Z2E0</accession>
<protein>
    <recommendedName>
        <fullName evidence="9">Polyribonucleotide nucleotidyltransferase</fullName>
        <ecNumber evidence="9">2.7.7.8</ecNumber>
    </recommendedName>
    <alternativeName>
        <fullName evidence="9">Polynucleotide phosphorylase</fullName>
        <shortName evidence="9">PNPase</shortName>
    </alternativeName>
</protein>
<keyword evidence="5 9" id="KW-0548">Nucleotidyltransferase</keyword>
<dbReference type="Pfam" id="PF01138">
    <property type="entry name" value="RNase_PH"/>
    <property type="match status" value="2"/>
</dbReference>
<dbReference type="GO" id="GO:0005829">
    <property type="term" value="C:cytosol"/>
    <property type="evidence" value="ECO:0007669"/>
    <property type="project" value="TreeGrafter"/>
</dbReference>
<dbReference type="PANTHER" id="PTHR11252">
    <property type="entry name" value="POLYRIBONUCLEOTIDE NUCLEOTIDYLTRANSFERASE"/>
    <property type="match status" value="1"/>
</dbReference>
<evidence type="ECO:0000256" key="7">
    <source>
        <dbReference type="ARBA" id="ARBA00022842"/>
    </source>
</evidence>
<comment type="similarity">
    <text evidence="2 9">Belongs to the polyribonucleotide nucleotidyltransferase family.</text>
</comment>
<dbReference type="Proteomes" id="UP000228777">
    <property type="component" value="Unassembled WGS sequence"/>
</dbReference>
<reference evidence="12" key="1">
    <citation type="submission" date="2017-09" db="EMBL/GenBank/DDBJ databases">
        <title>Depth-based differentiation of microbial function through sediment-hosted aquifers and enrichment of novel symbionts in the deep terrestrial subsurface.</title>
        <authorList>
            <person name="Probst A.J."/>
            <person name="Ladd B."/>
            <person name="Jarett J.K."/>
            <person name="Geller-Mcgrath D.E."/>
            <person name="Sieber C.M.K."/>
            <person name="Emerson J.B."/>
            <person name="Anantharaman K."/>
            <person name="Thomas B.C."/>
            <person name="Malmstrom R."/>
            <person name="Stieglmeier M."/>
            <person name="Klingl A."/>
            <person name="Woyke T."/>
            <person name="Ryan C.M."/>
            <person name="Banfield J.F."/>
        </authorList>
    </citation>
    <scope>NUCLEOTIDE SEQUENCE [LARGE SCALE GENOMIC DNA]</scope>
</reference>
<dbReference type="SMART" id="SM00322">
    <property type="entry name" value="KH"/>
    <property type="match status" value="1"/>
</dbReference>
<dbReference type="Pfam" id="PF03725">
    <property type="entry name" value="RNase_PH_C"/>
    <property type="match status" value="2"/>
</dbReference>
<dbReference type="SUPFAM" id="SSF50249">
    <property type="entry name" value="Nucleic acid-binding proteins"/>
    <property type="match status" value="1"/>
</dbReference>
<dbReference type="Pfam" id="PF00575">
    <property type="entry name" value="S1"/>
    <property type="match status" value="1"/>
</dbReference>
<dbReference type="Pfam" id="PF03726">
    <property type="entry name" value="PNPase"/>
    <property type="match status" value="1"/>
</dbReference>
<keyword evidence="7 9" id="KW-0460">Magnesium</keyword>
<evidence type="ECO:0000256" key="6">
    <source>
        <dbReference type="ARBA" id="ARBA00022723"/>
    </source>
</evidence>
<dbReference type="EC" id="2.7.7.8" evidence="9"/>
<feature type="binding site" evidence="9">
    <location>
        <position position="496"/>
    </location>
    <ligand>
        <name>Mg(2+)</name>
        <dbReference type="ChEBI" id="CHEBI:18420"/>
    </ligand>
</feature>
<dbReference type="InterPro" id="IPR027408">
    <property type="entry name" value="PNPase/RNase_PH_dom_sf"/>
</dbReference>
<dbReference type="GO" id="GO:0006396">
    <property type="term" value="P:RNA processing"/>
    <property type="evidence" value="ECO:0007669"/>
    <property type="project" value="InterPro"/>
</dbReference>
<dbReference type="SMART" id="SM00316">
    <property type="entry name" value="S1"/>
    <property type="match status" value="1"/>
</dbReference>
<dbReference type="Gene3D" id="3.30.230.70">
    <property type="entry name" value="GHMP Kinase, N-terminal domain"/>
    <property type="match status" value="2"/>
</dbReference>
<dbReference type="InterPro" id="IPR012340">
    <property type="entry name" value="NA-bd_OB-fold"/>
</dbReference>
<comment type="subcellular location">
    <subcellularLocation>
        <location evidence="1 9">Cytoplasm</location>
    </subcellularLocation>
</comment>
<evidence type="ECO:0000313" key="12">
    <source>
        <dbReference type="Proteomes" id="UP000228777"/>
    </source>
</evidence>
<name>A0A2M6Z2E0_9BACT</name>
<comment type="function">
    <text evidence="9">Involved in mRNA degradation. Catalyzes the phosphorolysis of single-stranded polyribonucleotides processively in the 3'- to 5'-direction.</text>
</comment>
<evidence type="ECO:0000259" key="10">
    <source>
        <dbReference type="PROSITE" id="PS50126"/>
    </source>
</evidence>
<dbReference type="InterPro" id="IPR001247">
    <property type="entry name" value="ExoRNase_PH_dom1"/>
</dbReference>
<evidence type="ECO:0000256" key="5">
    <source>
        <dbReference type="ARBA" id="ARBA00022695"/>
    </source>
</evidence>
<evidence type="ECO:0000256" key="2">
    <source>
        <dbReference type="ARBA" id="ARBA00007404"/>
    </source>
</evidence>
<dbReference type="GO" id="GO:0003723">
    <property type="term" value="F:RNA binding"/>
    <property type="evidence" value="ECO:0007669"/>
    <property type="project" value="UniProtKB-UniRule"/>
</dbReference>
<dbReference type="InterPro" id="IPR015848">
    <property type="entry name" value="PNPase_PH_RNA-bd_bac/org-type"/>
</dbReference>
<dbReference type="Gene3D" id="3.30.1370.10">
    <property type="entry name" value="K Homology domain, type 1"/>
    <property type="match status" value="1"/>
</dbReference>
<keyword evidence="3 9" id="KW-0963">Cytoplasm</keyword>
<dbReference type="FunFam" id="3.30.230.70:FF:000001">
    <property type="entry name" value="Polyribonucleotide nucleotidyltransferase"/>
    <property type="match status" value="1"/>
</dbReference>
<evidence type="ECO:0000256" key="8">
    <source>
        <dbReference type="ARBA" id="ARBA00022884"/>
    </source>
</evidence>
<dbReference type="InterPro" id="IPR036612">
    <property type="entry name" value="KH_dom_type_1_sf"/>
</dbReference>
<dbReference type="PANTHER" id="PTHR11252:SF0">
    <property type="entry name" value="POLYRIBONUCLEOTIDE NUCLEOTIDYLTRANSFERASE 1, MITOCHONDRIAL"/>
    <property type="match status" value="1"/>
</dbReference>
<evidence type="ECO:0000256" key="1">
    <source>
        <dbReference type="ARBA" id="ARBA00004496"/>
    </source>
</evidence>
<dbReference type="GO" id="GO:0000287">
    <property type="term" value="F:magnesium ion binding"/>
    <property type="evidence" value="ECO:0007669"/>
    <property type="project" value="UniProtKB-UniRule"/>
</dbReference>
<keyword evidence="8 9" id="KW-0694">RNA-binding</keyword>
<keyword evidence="4 9" id="KW-0808">Transferase</keyword>
<dbReference type="NCBIfam" id="TIGR03591">
    <property type="entry name" value="polynuc_phos"/>
    <property type="match status" value="1"/>
</dbReference>
<dbReference type="InterPro" id="IPR004087">
    <property type="entry name" value="KH_dom"/>
</dbReference>
<comment type="caution">
    <text evidence="11">The sequence shown here is derived from an EMBL/GenBank/DDBJ whole genome shotgun (WGS) entry which is preliminary data.</text>
</comment>
<dbReference type="PROSITE" id="PS50084">
    <property type="entry name" value="KH_TYPE_1"/>
    <property type="match status" value="1"/>
</dbReference>
<dbReference type="InterPro" id="IPR020568">
    <property type="entry name" value="Ribosomal_Su5_D2-typ_SF"/>
</dbReference>
<dbReference type="SUPFAM" id="SSF55666">
    <property type="entry name" value="Ribonuclease PH domain 2-like"/>
    <property type="match status" value="2"/>
</dbReference>
<evidence type="ECO:0000313" key="11">
    <source>
        <dbReference type="EMBL" id="PIU46487.1"/>
    </source>
</evidence>
<dbReference type="PROSITE" id="PS50126">
    <property type="entry name" value="S1"/>
    <property type="match status" value="1"/>
</dbReference>